<name>A0A3N1YBF5_9GAMM</name>
<comment type="caution">
    <text evidence="2">The sequence shown here is derived from an EMBL/GenBank/DDBJ whole genome shotgun (WGS) entry which is preliminary data.</text>
</comment>
<dbReference type="RefSeq" id="WP_123400142.1">
    <property type="nucleotide sequence ID" value="NZ_RJVI01000001.1"/>
</dbReference>
<proteinExistence type="predicted"/>
<protein>
    <submittedName>
        <fullName evidence="2">Uncharacterized protein</fullName>
    </submittedName>
</protein>
<reference evidence="2 3" key="1">
    <citation type="submission" date="2018-11" db="EMBL/GenBank/DDBJ databases">
        <title>Genomic Encyclopedia of Type Strains, Phase IV (KMG-IV): sequencing the most valuable type-strain genomes for metagenomic binning, comparative biology and taxonomic classification.</title>
        <authorList>
            <person name="Goeker M."/>
        </authorList>
    </citation>
    <scope>NUCLEOTIDE SEQUENCE [LARGE SCALE GENOMIC DNA]</scope>
    <source>
        <strain evidence="2 3">DSM 100275</strain>
    </source>
</reference>
<organism evidence="2 3">
    <name type="scientific">Inmirania thermothiophila</name>
    <dbReference type="NCBI Taxonomy" id="1750597"/>
    <lineage>
        <taxon>Bacteria</taxon>
        <taxon>Pseudomonadati</taxon>
        <taxon>Pseudomonadota</taxon>
        <taxon>Gammaproteobacteria</taxon>
        <taxon>Chromatiales</taxon>
        <taxon>Ectothiorhodospiraceae</taxon>
        <taxon>Inmirania</taxon>
    </lineage>
</organism>
<sequence length="79" mass="7930">MKKRNILLTAILLTGFGLGAQAAGLVYGDDRSGEPAVIPSVGSPGGGLVAADDRSTDAVVTPTRSGRSVAALVYGDDRS</sequence>
<feature type="chain" id="PRO_5018184527" evidence="1">
    <location>
        <begin position="23"/>
        <end position="79"/>
    </location>
</feature>
<gene>
    <name evidence="2" type="ORF">EDC57_0630</name>
</gene>
<dbReference type="Proteomes" id="UP000276634">
    <property type="component" value="Unassembled WGS sequence"/>
</dbReference>
<dbReference type="EMBL" id="RJVI01000001">
    <property type="protein sequence ID" value="ROR34727.1"/>
    <property type="molecule type" value="Genomic_DNA"/>
</dbReference>
<keyword evidence="3" id="KW-1185">Reference proteome</keyword>
<evidence type="ECO:0000256" key="1">
    <source>
        <dbReference type="SAM" id="SignalP"/>
    </source>
</evidence>
<evidence type="ECO:0000313" key="3">
    <source>
        <dbReference type="Proteomes" id="UP000276634"/>
    </source>
</evidence>
<evidence type="ECO:0000313" key="2">
    <source>
        <dbReference type="EMBL" id="ROR34727.1"/>
    </source>
</evidence>
<dbReference type="AlphaFoldDB" id="A0A3N1YBF5"/>
<keyword evidence="1" id="KW-0732">Signal</keyword>
<accession>A0A3N1YBF5</accession>
<feature type="signal peptide" evidence="1">
    <location>
        <begin position="1"/>
        <end position="22"/>
    </location>
</feature>